<feature type="transmembrane region" description="Helical" evidence="10">
    <location>
        <begin position="312"/>
        <end position="331"/>
    </location>
</feature>
<feature type="transmembrane region" description="Helical" evidence="10">
    <location>
        <begin position="272"/>
        <end position="292"/>
    </location>
</feature>
<dbReference type="PRINTS" id="PR01410">
    <property type="entry name" value="CCBIOGENESIS"/>
</dbReference>
<feature type="transmembrane region" description="Helical" evidence="10">
    <location>
        <begin position="41"/>
        <end position="61"/>
    </location>
</feature>
<dbReference type="EMBL" id="NOXT01000098">
    <property type="protein sequence ID" value="OYQ30861.1"/>
    <property type="molecule type" value="Genomic_DNA"/>
</dbReference>
<comment type="function">
    <text evidence="9">Required for the biogenesis of c-type cytochromes. Possible subunit of a heme lyase.</text>
</comment>
<dbReference type="OrthoDB" id="9761451at2"/>
<dbReference type="NCBIfam" id="NF007691">
    <property type="entry name" value="PRK10369.1"/>
    <property type="match status" value="1"/>
</dbReference>
<feature type="transmembrane region" description="Helical" evidence="10">
    <location>
        <begin position="96"/>
        <end position="113"/>
    </location>
</feature>
<feature type="domain" description="Cytochrome c-type biogenesis protein CcmF C-terminal" evidence="12">
    <location>
        <begin position="315"/>
        <end position="640"/>
    </location>
</feature>
<evidence type="ECO:0000259" key="11">
    <source>
        <dbReference type="Pfam" id="PF01578"/>
    </source>
</evidence>
<evidence type="ECO:0000256" key="8">
    <source>
        <dbReference type="ARBA" id="ARBA00023136"/>
    </source>
</evidence>
<dbReference type="GO" id="GO:0005886">
    <property type="term" value="C:plasma membrane"/>
    <property type="evidence" value="ECO:0007669"/>
    <property type="project" value="UniProtKB-SubCell"/>
</dbReference>
<protein>
    <submittedName>
        <fullName evidence="13">Heme lyase NrfEFG subunit NrfE</fullName>
    </submittedName>
</protein>
<evidence type="ECO:0000256" key="3">
    <source>
        <dbReference type="ARBA" id="ARBA00022475"/>
    </source>
</evidence>
<dbReference type="GO" id="GO:0020037">
    <property type="term" value="F:heme binding"/>
    <property type="evidence" value="ECO:0007669"/>
    <property type="project" value="InterPro"/>
</dbReference>
<evidence type="ECO:0000256" key="5">
    <source>
        <dbReference type="ARBA" id="ARBA00022692"/>
    </source>
</evidence>
<dbReference type="AlphaFoldDB" id="A0A255YNT8"/>
<evidence type="ECO:0000256" key="1">
    <source>
        <dbReference type="ARBA" id="ARBA00004429"/>
    </source>
</evidence>
<evidence type="ECO:0000256" key="9">
    <source>
        <dbReference type="ARBA" id="ARBA00037230"/>
    </source>
</evidence>
<dbReference type="InterPro" id="IPR002541">
    <property type="entry name" value="Cyt_c_assembly"/>
</dbReference>
<dbReference type="PANTHER" id="PTHR43653">
    <property type="entry name" value="CYTOCHROME C ASSEMBLY PROTEIN-RELATED"/>
    <property type="match status" value="1"/>
</dbReference>
<keyword evidence="6" id="KW-0201">Cytochrome c-type biogenesis</keyword>
<keyword evidence="4" id="KW-0997">Cell inner membrane</keyword>
<feature type="transmembrane region" description="Helical" evidence="10">
    <location>
        <begin position="491"/>
        <end position="516"/>
    </location>
</feature>
<sequence length="661" mass="69944">MLAEVGHFALILALLVAAAQAVLPMLGAMRGDAALMAFGRSAAACQAVLIALAFGCLMTLFGQADFSVALVANHSALSQPLPYRLAATWGNHEGSMLLWVLVLALYGAGIARFGDNLRTTLQARVLSVQAMISVAFLAFALFTSNPFARLSPAPLDGAELNPLLQDPGLVFHPPLLYLGYVGFSVTFSFAVAALLEGRADPAWARWMRPWVLAAWVPLTCGITLGSFWAYYELGWGGWWFWDPVENASFMPWLLGTALLHSAIVTEKRGSLAGWTILLAILAFSLSLIGTFLVRSGILTSVHAFAVDPERGVFILAMIIGATGTALGLFALRAPQMKSGALFGSVSREAGLTLNNLLLMALTAVVFLGTFYPVIMEAVAPANKISVGPPYYNLVFVPLSVPLLLLVTAGPMLAWKRDDLAVVGRKLLVPAALTAALLAGLSLWTGLAQASAALGLALGAWLVLGAGLVLARRWWGAGGFSLRLVRTTPAATIGLALAHAGIGFTTAGIAAMSSFAAEHILVIRPGETTTAGPLSLTMLGAEEVDGANYRALRARFAVRQNGSERILVSERRFYDNSRNQTTEAGIGVSVLGNQYVAIGDVQSDAKGQGLVVRLYWHPLVGWIWFGGLLMAMGGAASLSDRRFRIGAPQSRAPLAPNLVPAE</sequence>
<feature type="transmembrane region" description="Helical" evidence="10">
    <location>
        <begin position="618"/>
        <end position="637"/>
    </location>
</feature>
<dbReference type="InterPro" id="IPR003567">
    <property type="entry name" value="Cyt_c_biogenesis"/>
</dbReference>
<keyword evidence="3" id="KW-1003">Cell membrane</keyword>
<feature type="transmembrane region" description="Helical" evidence="10">
    <location>
        <begin position="352"/>
        <end position="374"/>
    </location>
</feature>
<dbReference type="GO" id="GO:0016829">
    <property type="term" value="F:lyase activity"/>
    <property type="evidence" value="ECO:0007669"/>
    <property type="project" value="UniProtKB-KW"/>
</dbReference>
<keyword evidence="13" id="KW-0456">Lyase</keyword>
<dbReference type="Pfam" id="PF01578">
    <property type="entry name" value="Cytochrom_C_asm"/>
    <property type="match status" value="1"/>
</dbReference>
<feature type="transmembrane region" description="Helical" evidence="10">
    <location>
        <begin position="394"/>
        <end position="414"/>
    </location>
</feature>
<gene>
    <name evidence="13" type="ORF">CHU93_06270</name>
</gene>
<comment type="subcellular location">
    <subcellularLocation>
        <location evidence="1">Cell inner membrane</location>
        <topology evidence="1">Multi-pass membrane protein</topology>
    </subcellularLocation>
</comment>
<evidence type="ECO:0000256" key="2">
    <source>
        <dbReference type="ARBA" id="ARBA00009186"/>
    </source>
</evidence>
<dbReference type="Proteomes" id="UP000216991">
    <property type="component" value="Unassembled WGS sequence"/>
</dbReference>
<evidence type="ECO:0000256" key="6">
    <source>
        <dbReference type="ARBA" id="ARBA00022748"/>
    </source>
</evidence>
<evidence type="ECO:0000256" key="7">
    <source>
        <dbReference type="ARBA" id="ARBA00022989"/>
    </source>
</evidence>
<dbReference type="InterPro" id="IPR003568">
    <property type="entry name" value="Cyt_c_biogenesis_CcmF"/>
</dbReference>
<keyword evidence="8 10" id="KW-0472">Membrane</keyword>
<feature type="transmembrane region" description="Helical" evidence="10">
    <location>
        <begin position="6"/>
        <end position="29"/>
    </location>
</feature>
<feature type="transmembrane region" description="Helical" evidence="10">
    <location>
        <begin position="125"/>
        <end position="142"/>
    </location>
</feature>
<proteinExistence type="inferred from homology"/>
<evidence type="ECO:0000256" key="4">
    <source>
        <dbReference type="ARBA" id="ARBA00022519"/>
    </source>
</evidence>
<dbReference type="NCBIfam" id="TIGR00353">
    <property type="entry name" value="nrfE"/>
    <property type="match status" value="1"/>
</dbReference>
<comment type="caution">
    <text evidence="13">The sequence shown here is derived from an EMBL/GenBank/DDBJ whole genome shotgun (WGS) entry which is preliminary data.</text>
</comment>
<evidence type="ECO:0000259" key="12">
    <source>
        <dbReference type="Pfam" id="PF16327"/>
    </source>
</evidence>
<keyword evidence="7 10" id="KW-1133">Transmembrane helix</keyword>
<name>A0A255YNT8_9SPHN</name>
<evidence type="ECO:0000313" key="14">
    <source>
        <dbReference type="Proteomes" id="UP000216991"/>
    </source>
</evidence>
<feature type="transmembrane region" description="Helical" evidence="10">
    <location>
        <begin position="426"/>
        <end position="446"/>
    </location>
</feature>
<feature type="transmembrane region" description="Helical" evidence="10">
    <location>
        <begin position="207"/>
        <end position="229"/>
    </location>
</feature>
<keyword evidence="5 10" id="KW-0812">Transmembrane</keyword>
<feature type="domain" description="Cytochrome c assembly protein" evidence="11">
    <location>
        <begin position="89"/>
        <end position="295"/>
    </location>
</feature>
<feature type="transmembrane region" description="Helical" evidence="10">
    <location>
        <begin position="249"/>
        <end position="265"/>
    </location>
</feature>
<comment type="similarity">
    <text evidence="2">Belongs to the CcmF/CycK/Ccl1/NrfE/CcsA family.</text>
</comment>
<evidence type="ECO:0000256" key="10">
    <source>
        <dbReference type="SAM" id="Phobius"/>
    </source>
</evidence>
<evidence type="ECO:0000313" key="13">
    <source>
        <dbReference type="EMBL" id="OYQ30861.1"/>
    </source>
</evidence>
<organism evidence="13 14">
    <name type="scientific">Sandarakinorhabdus cyanobacteriorum</name>
    <dbReference type="NCBI Taxonomy" id="1981098"/>
    <lineage>
        <taxon>Bacteria</taxon>
        <taxon>Pseudomonadati</taxon>
        <taxon>Pseudomonadota</taxon>
        <taxon>Alphaproteobacteria</taxon>
        <taxon>Sphingomonadales</taxon>
        <taxon>Sphingosinicellaceae</taxon>
        <taxon>Sandarakinorhabdus</taxon>
    </lineage>
</organism>
<dbReference type="PANTHER" id="PTHR43653:SF1">
    <property type="entry name" value="CYTOCHROME C-TYPE BIOGENESIS PROTEIN CCMF"/>
    <property type="match status" value="1"/>
</dbReference>
<dbReference type="Pfam" id="PF16327">
    <property type="entry name" value="CcmF_C"/>
    <property type="match status" value="1"/>
</dbReference>
<dbReference type="InterPro" id="IPR032523">
    <property type="entry name" value="CcmF_C"/>
</dbReference>
<feature type="transmembrane region" description="Helical" evidence="10">
    <location>
        <begin position="452"/>
        <end position="470"/>
    </location>
</feature>
<feature type="transmembrane region" description="Helical" evidence="10">
    <location>
        <begin position="175"/>
        <end position="195"/>
    </location>
</feature>
<reference evidence="13 14" key="1">
    <citation type="submission" date="2017-07" db="EMBL/GenBank/DDBJ databases">
        <title>Sandarakinorhabdus cyanobacteriorum sp. nov., a novel bacterium isolated from cyanobacterial aggregates in a eutrophic lake.</title>
        <authorList>
            <person name="Cai H."/>
        </authorList>
    </citation>
    <scope>NUCLEOTIDE SEQUENCE [LARGE SCALE GENOMIC DNA]</scope>
    <source>
        <strain evidence="13 14">TH057</strain>
    </source>
</reference>
<dbReference type="GO" id="GO:0017004">
    <property type="term" value="P:cytochrome complex assembly"/>
    <property type="evidence" value="ECO:0007669"/>
    <property type="project" value="UniProtKB-KW"/>
</dbReference>
<accession>A0A255YNT8</accession>
<dbReference type="PRINTS" id="PR01411">
    <property type="entry name" value="CCMFBIOGNSIS"/>
</dbReference>
<dbReference type="GO" id="GO:0015232">
    <property type="term" value="F:heme transmembrane transporter activity"/>
    <property type="evidence" value="ECO:0007669"/>
    <property type="project" value="InterPro"/>
</dbReference>
<keyword evidence="14" id="KW-1185">Reference proteome</keyword>
<dbReference type="RefSeq" id="WP_094473259.1">
    <property type="nucleotide sequence ID" value="NZ_NOXT01000098.1"/>
</dbReference>